<dbReference type="InterPro" id="IPR027417">
    <property type="entry name" value="P-loop_NTPase"/>
</dbReference>
<dbReference type="Proteomes" id="UP001054811">
    <property type="component" value="Chromosome"/>
</dbReference>
<evidence type="ECO:0000313" key="2">
    <source>
        <dbReference type="Proteomes" id="UP001054811"/>
    </source>
</evidence>
<keyword evidence="2" id="KW-1185">Reference proteome</keyword>
<dbReference type="Gene3D" id="3.40.50.300">
    <property type="entry name" value="P-loop containing nucleotide triphosphate hydrolases"/>
    <property type="match status" value="1"/>
</dbReference>
<organism evidence="1 2">
    <name type="scientific">Microbacterium elymi</name>
    <dbReference type="NCBI Taxonomy" id="2909587"/>
    <lineage>
        <taxon>Bacteria</taxon>
        <taxon>Bacillati</taxon>
        <taxon>Actinomycetota</taxon>
        <taxon>Actinomycetes</taxon>
        <taxon>Micrococcales</taxon>
        <taxon>Microbacteriaceae</taxon>
        <taxon>Microbacterium</taxon>
    </lineage>
</organism>
<gene>
    <name evidence="1" type="ORF">L2X98_32775</name>
</gene>
<accession>A0ABY5NIS7</accession>
<reference evidence="1" key="1">
    <citation type="submission" date="2022-01" db="EMBL/GenBank/DDBJ databases">
        <title>Microbacterium eymi and Microbacterium rhizovicinus sp. nov., isolated from the rhizospheric soil of Elymus tsukushiensis, a plant native to the Dokdo Islands, Republic of Korea.</title>
        <authorList>
            <person name="Hwang Y.J."/>
        </authorList>
    </citation>
    <scope>NUCLEOTIDE SEQUENCE</scope>
    <source>
        <strain evidence="1">KUDC0405</strain>
    </source>
</reference>
<name>A0ABY5NIS7_9MICO</name>
<sequence length="161" mass="17429">MRLRDEIRASRSHGRVIVGVDGADAALIADGLAAVFEERDVSTFRASTSDFLLPRAQRKPHDDYDWSAFRRVLVDPFREGWQTSATTGFQLAAYDPARDEPAEARWLTADGDAVLIVSGPDLGLPALAAVWDFRIGTSGPLDAVIDATDPQHPVRLTGAAS</sequence>
<evidence type="ECO:0000313" key="1">
    <source>
        <dbReference type="EMBL" id="UUT35070.1"/>
    </source>
</evidence>
<proteinExistence type="predicted"/>
<protein>
    <submittedName>
        <fullName evidence="1">Uncharacterized protein</fullName>
    </submittedName>
</protein>
<dbReference type="EMBL" id="CP091139">
    <property type="protein sequence ID" value="UUT35070.1"/>
    <property type="molecule type" value="Genomic_DNA"/>
</dbReference>